<organism evidence="6 7">
    <name type="scientific">Aeromonas sobria</name>
    <dbReference type="NCBI Taxonomy" id="646"/>
    <lineage>
        <taxon>Bacteria</taxon>
        <taxon>Pseudomonadati</taxon>
        <taxon>Pseudomonadota</taxon>
        <taxon>Gammaproteobacteria</taxon>
        <taxon>Aeromonadales</taxon>
        <taxon>Aeromonadaceae</taxon>
        <taxon>Aeromonas</taxon>
    </lineage>
</organism>
<dbReference type="Gene3D" id="1.10.443.10">
    <property type="entry name" value="Intergrase catalytic core"/>
    <property type="match status" value="1"/>
</dbReference>
<sequence length="397" mass="45438">MKLRTVNMKQYNERKYLIVDERGLPIPRLCEFTLTHLYGAEKTQENNANHLIHIERWAAMLKVDLAEIVADTGFADTGLYQSFLKHLEHHSYDINGARPLRPDIVSPDYFNQRLDLVLVYFQFLADKAISKRRNTDPLFHQIPKMMEKLQVKLAKLRRPKTAQGRALGLSLVQQATLYDVMEMPSLLGWNKATQLRNKLILRLLLETGIRKGELLSLTTSNCHTSKLVHGVYPFILTQQNVEHNDPRGRSPREKTVGRIIPISFPLASLIDEYKQARKSLGDSAMKSPYLLLATTKPHNPLSIAALDDVFSSIKNKILELSDIHPHKLRHTLFENLDRMLTKMGIDAAQQKKLKNNVGGWTYNSDSSLIYETGSIMEQCNLVLNQLHAEMESHRKLS</sequence>
<dbReference type="Proteomes" id="UP000179934">
    <property type="component" value="Unassembled WGS sequence"/>
</dbReference>
<dbReference type="SUPFAM" id="SSF56349">
    <property type="entry name" value="DNA breaking-rejoining enzymes"/>
    <property type="match status" value="1"/>
</dbReference>
<reference evidence="6 7" key="1">
    <citation type="submission" date="2016-09" db="EMBL/GenBank/DDBJ databases">
        <title>Draft Genome Sequence of Aeromonas sobria Strain 08005, Isolated from Sick Rana catesbeiana.</title>
        <authorList>
            <person name="Yang Q."/>
        </authorList>
    </citation>
    <scope>NUCLEOTIDE SEQUENCE [LARGE SCALE GENOMIC DNA]</scope>
    <source>
        <strain evidence="6 7">08005</strain>
    </source>
</reference>
<gene>
    <name evidence="6" type="ORF">BJD16_19440</name>
</gene>
<proteinExistence type="inferred from homology"/>
<comment type="similarity">
    <text evidence="1">Belongs to the 'phage' integrase family.</text>
</comment>
<dbReference type="PANTHER" id="PTHR30349:SF41">
    <property type="entry name" value="INTEGRASE_RECOMBINASE PROTEIN MJ0367-RELATED"/>
    <property type="match status" value="1"/>
</dbReference>
<keyword evidence="3" id="KW-0238">DNA-binding</keyword>
<dbReference type="GO" id="GO:0003677">
    <property type="term" value="F:DNA binding"/>
    <property type="evidence" value="ECO:0007669"/>
    <property type="project" value="UniProtKB-KW"/>
</dbReference>
<evidence type="ECO:0000313" key="7">
    <source>
        <dbReference type="Proteomes" id="UP000179934"/>
    </source>
</evidence>
<accession>A0A1S2CNP2</accession>
<evidence type="ECO:0000256" key="4">
    <source>
        <dbReference type="ARBA" id="ARBA00023172"/>
    </source>
</evidence>
<dbReference type="GO" id="GO:0015074">
    <property type="term" value="P:DNA integration"/>
    <property type="evidence" value="ECO:0007669"/>
    <property type="project" value="UniProtKB-KW"/>
</dbReference>
<name>A0A1S2CNP2_AERSO</name>
<dbReference type="OrthoDB" id="6819422at2"/>
<dbReference type="InterPro" id="IPR011010">
    <property type="entry name" value="DNA_brk_join_enz"/>
</dbReference>
<dbReference type="PANTHER" id="PTHR30349">
    <property type="entry name" value="PHAGE INTEGRASE-RELATED"/>
    <property type="match status" value="1"/>
</dbReference>
<dbReference type="EMBL" id="MKFU01000033">
    <property type="protein sequence ID" value="OHY90354.1"/>
    <property type="molecule type" value="Genomic_DNA"/>
</dbReference>
<dbReference type="CDD" id="cd00397">
    <property type="entry name" value="DNA_BRE_C"/>
    <property type="match status" value="1"/>
</dbReference>
<comment type="caution">
    <text evidence="6">The sequence shown here is derived from an EMBL/GenBank/DDBJ whole genome shotgun (WGS) entry which is preliminary data.</text>
</comment>
<dbReference type="InterPro" id="IPR013762">
    <property type="entry name" value="Integrase-like_cat_sf"/>
</dbReference>
<keyword evidence="2" id="KW-0229">DNA integration</keyword>
<dbReference type="InterPro" id="IPR002104">
    <property type="entry name" value="Integrase_catalytic"/>
</dbReference>
<evidence type="ECO:0000313" key="6">
    <source>
        <dbReference type="EMBL" id="OHY90354.1"/>
    </source>
</evidence>
<evidence type="ECO:0000259" key="5">
    <source>
        <dbReference type="PROSITE" id="PS51898"/>
    </source>
</evidence>
<evidence type="ECO:0000256" key="3">
    <source>
        <dbReference type="ARBA" id="ARBA00023125"/>
    </source>
</evidence>
<feature type="domain" description="Tyr recombinase" evidence="5">
    <location>
        <begin position="173"/>
        <end position="383"/>
    </location>
</feature>
<evidence type="ECO:0000256" key="2">
    <source>
        <dbReference type="ARBA" id="ARBA00022908"/>
    </source>
</evidence>
<dbReference type="GO" id="GO:0006310">
    <property type="term" value="P:DNA recombination"/>
    <property type="evidence" value="ECO:0007669"/>
    <property type="project" value="UniProtKB-KW"/>
</dbReference>
<dbReference type="Pfam" id="PF00589">
    <property type="entry name" value="Phage_integrase"/>
    <property type="match status" value="1"/>
</dbReference>
<dbReference type="AlphaFoldDB" id="A0A1S2CNP2"/>
<dbReference type="STRING" id="646.BJD16_19440"/>
<dbReference type="PROSITE" id="PS51898">
    <property type="entry name" value="TYR_RECOMBINASE"/>
    <property type="match status" value="1"/>
</dbReference>
<evidence type="ECO:0000256" key="1">
    <source>
        <dbReference type="ARBA" id="ARBA00008857"/>
    </source>
</evidence>
<protein>
    <recommendedName>
        <fullName evidence="5">Tyr recombinase domain-containing protein</fullName>
    </recommendedName>
</protein>
<keyword evidence="4" id="KW-0233">DNA recombination</keyword>
<dbReference type="InterPro" id="IPR050090">
    <property type="entry name" value="Tyrosine_recombinase_XerCD"/>
</dbReference>